<evidence type="ECO:0000313" key="2">
    <source>
        <dbReference type="EMBL" id="KIH42622.1"/>
    </source>
</evidence>
<evidence type="ECO:0000256" key="1">
    <source>
        <dbReference type="SAM" id="MobiDB-lite"/>
    </source>
</evidence>
<accession>A0A0C2BZ15</accession>
<evidence type="ECO:0000313" key="3">
    <source>
        <dbReference type="Proteomes" id="UP000054047"/>
    </source>
</evidence>
<reference evidence="2 3" key="1">
    <citation type="submission" date="2013-12" db="EMBL/GenBank/DDBJ databases">
        <title>Draft genome of the parsitic nematode Ancylostoma duodenale.</title>
        <authorList>
            <person name="Mitreva M."/>
        </authorList>
    </citation>
    <scope>NUCLEOTIDE SEQUENCE [LARGE SCALE GENOMIC DNA]</scope>
    <source>
        <strain evidence="2 3">Zhejiang</strain>
    </source>
</reference>
<protein>
    <submittedName>
        <fullName evidence="2">Uncharacterized protein</fullName>
    </submittedName>
</protein>
<organism evidence="2 3">
    <name type="scientific">Ancylostoma duodenale</name>
    <dbReference type="NCBI Taxonomy" id="51022"/>
    <lineage>
        <taxon>Eukaryota</taxon>
        <taxon>Metazoa</taxon>
        <taxon>Ecdysozoa</taxon>
        <taxon>Nematoda</taxon>
        <taxon>Chromadorea</taxon>
        <taxon>Rhabditida</taxon>
        <taxon>Rhabditina</taxon>
        <taxon>Rhabditomorpha</taxon>
        <taxon>Strongyloidea</taxon>
        <taxon>Ancylostomatidae</taxon>
        <taxon>Ancylostomatinae</taxon>
        <taxon>Ancylostoma</taxon>
    </lineage>
</organism>
<proteinExistence type="predicted"/>
<name>A0A0C2BZ15_9BILA</name>
<dbReference type="AlphaFoldDB" id="A0A0C2BZ15"/>
<keyword evidence="3" id="KW-1185">Reference proteome</keyword>
<dbReference type="EMBL" id="KN794582">
    <property type="protein sequence ID" value="KIH42622.1"/>
    <property type="molecule type" value="Genomic_DNA"/>
</dbReference>
<gene>
    <name evidence="2" type="ORF">ANCDUO_27392</name>
</gene>
<feature type="non-terminal residue" evidence="2">
    <location>
        <position position="55"/>
    </location>
</feature>
<feature type="region of interest" description="Disordered" evidence="1">
    <location>
        <begin position="23"/>
        <end position="55"/>
    </location>
</feature>
<dbReference type="OrthoDB" id="2588702at2759"/>
<feature type="compositionally biased region" description="Basic and acidic residues" evidence="1">
    <location>
        <begin position="23"/>
        <end position="33"/>
    </location>
</feature>
<dbReference type="Proteomes" id="UP000054047">
    <property type="component" value="Unassembled WGS sequence"/>
</dbReference>
<sequence length="55" mass="6300">MCHISNEEADELLKIEDVYGERRKEDSEKHLNEVSHFNTMPHRGGRGGSTFFPAP</sequence>